<dbReference type="PROSITE" id="PS51257">
    <property type="entry name" value="PROKAR_LIPOPROTEIN"/>
    <property type="match status" value="1"/>
</dbReference>
<dbReference type="EMBL" id="FRAT01000001">
    <property type="protein sequence ID" value="SHK02665.1"/>
    <property type="molecule type" value="Genomic_DNA"/>
</dbReference>
<dbReference type="EMBL" id="FOKU01000001">
    <property type="protein sequence ID" value="SFB66309.1"/>
    <property type="molecule type" value="Genomic_DNA"/>
</dbReference>
<dbReference type="GO" id="GO:0016787">
    <property type="term" value="F:hydrolase activity"/>
    <property type="evidence" value="ECO:0007669"/>
    <property type="project" value="UniProtKB-KW"/>
</dbReference>
<comment type="caution">
    <text evidence="3">The sequence shown here is derived from an EMBL/GenBank/DDBJ whole genome shotgun (WGS) entry which is preliminary data.</text>
</comment>
<evidence type="ECO:0000313" key="2">
    <source>
        <dbReference type="EMBL" id="SFB66309.1"/>
    </source>
</evidence>
<keyword evidence="5" id="KW-1185">Reference proteome</keyword>
<dbReference type="RefSeq" id="WP_072875607.1">
    <property type="nucleotide sequence ID" value="NZ_FOKU01000001.1"/>
</dbReference>
<dbReference type="Proteomes" id="UP000198940">
    <property type="component" value="Unassembled WGS sequence"/>
</dbReference>
<dbReference type="InterPro" id="IPR024404">
    <property type="entry name" value="Lipid-bd_put"/>
</dbReference>
<dbReference type="STRING" id="1055723.SAMN05216293_0026"/>
<keyword evidence="3" id="KW-0378">Hydrolase</keyword>
<protein>
    <submittedName>
        <fullName evidence="3">Lipid-binding putative hydrolase</fullName>
    </submittedName>
</protein>
<feature type="signal peptide" evidence="1">
    <location>
        <begin position="1"/>
        <end position="21"/>
    </location>
</feature>
<dbReference type="Pfam" id="PF12888">
    <property type="entry name" value="Lipid_bd"/>
    <property type="match status" value="1"/>
</dbReference>
<sequence>MKNIYKLKFFLALVVVMSLTSCDEGGDPDPGFTTTVDFAGDWFIVGYFEDGSIAYGGDYVLYSTYNTASNDENFWIDDHGAFFEIKTKVQANFDALTFSGQANSEELYTEGTVTVSNGKIITDGGRSFGTETVVDSIYFEAEFDWDPGTIYRFGGHRRTGFLEDDAPHIN</sequence>
<dbReference type="Proteomes" id="UP000184031">
    <property type="component" value="Unassembled WGS sequence"/>
</dbReference>
<reference evidence="3 4" key="1">
    <citation type="submission" date="2016-11" db="EMBL/GenBank/DDBJ databases">
        <authorList>
            <person name="Varghese N."/>
            <person name="Submissions S."/>
        </authorList>
    </citation>
    <scope>NUCLEOTIDE SEQUENCE [LARGE SCALE GENOMIC DNA]</scope>
    <source>
        <strain evidence="3 4">CGMCC 1.12174</strain>
        <strain evidence="2 5">DSM 26351</strain>
    </source>
</reference>
<evidence type="ECO:0000313" key="3">
    <source>
        <dbReference type="EMBL" id="SHK02665.1"/>
    </source>
</evidence>
<evidence type="ECO:0000256" key="1">
    <source>
        <dbReference type="SAM" id="SignalP"/>
    </source>
</evidence>
<dbReference type="Gene3D" id="2.40.128.220">
    <property type="match status" value="1"/>
</dbReference>
<keyword evidence="1" id="KW-0732">Signal</keyword>
<dbReference type="OrthoDB" id="851990at2"/>
<feature type="chain" id="PRO_5009919951" evidence="1">
    <location>
        <begin position="22"/>
        <end position="170"/>
    </location>
</feature>
<evidence type="ECO:0000313" key="4">
    <source>
        <dbReference type="Proteomes" id="UP000184031"/>
    </source>
</evidence>
<accession>A0A1M6P3W6</accession>
<dbReference type="AlphaFoldDB" id="A0A1M6P3W6"/>
<proteinExistence type="predicted"/>
<name>A0A1M6P3W6_9FLAO</name>
<organism evidence="3 4">
    <name type="scientific">Flagellimonas taeanensis</name>
    <dbReference type="NCBI Taxonomy" id="1005926"/>
    <lineage>
        <taxon>Bacteria</taxon>
        <taxon>Pseudomonadati</taxon>
        <taxon>Bacteroidota</taxon>
        <taxon>Flavobacteriia</taxon>
        <taxon>Flavobacteriales</taxon>
        <taxon>Flavobacteriaceae</taxon>
        <taxon>Flagellimonas</taxon>
    </lineage>
</organism>
<evidence type="ECO:0000313" key="5">
    <source>
        <dbReference type="Proteomes" id="UP000198940"/>
    </source>
</evidence>
<gene>
    <name evidence="2" type="ORF">SAMN04487891_10126</name>
    <name evidence="3" type="ORF">SAMN05216293_0026</name>
</gene>
<dbReference type="InterPro" id="IPR038668">
    <property type="entry name" value="Lipid-bd_sf"/>
</dbReference>